<dbReference type="KEGG" id="gms:SOIL9_60210"/>
<accession>A0A6P2CRZ1</accession>
<dbReference type="RefSeq" id="WP_162666654.1">
    <property type="nucleotide sequence ID" value="NZ_LR593886.1"/>
</dbReference>
<gene>
    <name evidence="2" type="ORF">SOIL9_60210</name>
</gene>
<organism evidence="2 3">
    <name type="scientific">Gemmata massiliana</name>
    <dbReference type="NCBI Taxonomy" id="1210884"/>
    <lineage>
        <taxon>Bacteria</taxon>
        <taxon>Pseudomonadati</taxon>
        <taxon>Planctomycetota</taxon>
        <taxon>Planctomycetia</taxon>
        <taxon>Gemmatales</taxon>
        <taxon>Gemmataceae</taxon>
        <taxon>Gemmata</taxon>
    </lineage>
</organism>
<evidence type="ECO:0000313" key="3">
    <source>
        <dbReference type="Proteomes" id="UP000464178"/>
    </source>
</evidence>
<protein>
    <submittedName>
        <fullName evidence="2">Uncharacterized protein</fullName>
    </submittedName>
</protein>
<reference evidence="2 3" key="1">
    <citation type="submission" date="2019-05" db="EMBL/GenBank/DDBJ databases">
        <authorList>
            <consortium name="Science for Life Laboratories"/>
        </authorList>
    </citation>
    <scope>NUCLEOTIDE SEQUENCE [LARGE SCALE GENOMIC DNA]</scope>
    <source>
        <strain evidence="2">Soil9</strain>
    </source>
</reference>
<dbReference type="Proteomes" id="UP000464178">
    <property type="component" value="Chromosome"/>
</dbReference>
<evidence type="ECO:0000256" key="1">
    <source>
        <dbReference type="SAM" id="MobiDB-lite"/>
    </source>
</evidence>
<proteinExistence type="predicted"/>
<dbReference type="AlphaFoldDB" id="A0A6P2CRZ1"/>
<keyword evidence="3" id="KW-1185">Reference proteome</keyword>
<name>A0A6P2CRZ1_9BACT</name>
<sequence>MLDKPLNFNPGDLGAFDSAADPGEALAAFDSASGVTVLPAGWYTCRLESGELHTTKAGKLAYRLRFTVVEPAEHAAFSLWRYFTLADPANANRAKAALASLGLRSGADLRRAPFPEAGRVIVCNVLVGVQKDDPTRNDVMRFTVTSDERDNSTAAARFAVPSESGTEGGNT</sequence>
<feature type="region of interest" description="Disordered" evidence="1">
    <location>
        <begin position="152"/>
        <end position="171"/>
    </location>
</feature>
<evidence type="ECO:0000313" key="2">
    <source>
        <dbReference type="EMBL" id="VTR91693.1"/>
    </source>
</evidence>
<dbReference type="EMBL" id="LR593886">
    <property type="protein sequence ID" value="VTR91693.1"/>
    <property type="molecule type" value="Genomic_DNA"/>
</dbReference>